<dbReference type="InterPro" id="IPR027410">
    <property type="entry name" value="TCP-1-like_intermed_sf"/>
</dbReference>
<keyword evidence="5 8" id="KW-0547">Nucleotide-binding</keyword>
<dbReference type="GO" id="GO:0044297">
    <property type="term" value="C:cell body"/>
    <property type="evidence" value="ECO:0007669"/>
    <property type="project" value="Ensembl"/>
</dbReference>
<comment type="subcellular location">
    <subcellularLocation>
        <location evidence="1">Cytoplasm</location>
    </subcellularLocation>
</comment>
<evidence type="ECO:0000313" key="10">
    <source>
        <dbReference type="Ensembl" id="ENSPTXP00000009032.1"/>
    </source>
</evidence>
<dbReference type="InterPro" id="IPR027409">
    <property type="entry name" value="GroEL-like_apical_dom_sf"/>
</dbReference>
<dbReference type="GO" id="GO:0005832">
    <property type="term" value="C:chaperonin-containing T-complex"/>
    <property type="evidence" value="ECO:0007669"/>
    <property type="project" value="Ensembl"/>
</dbReference>
<dbReference type="GO" id="GO:0051082">
    <property type="term" value="F:unfolded protein binding"/>
    <property type="evidence" value="ECO:0007669"/>
    <property type="project" value="InterPro"/>
</dbReference>
<dbReference type="PRINTS" id="PR00304">
    <property type="entry name" value="TCOMPLEXTCP1"/>
</dbReference>
<dbReference type="GO" id="GO:0032212">
    <property type="term" value="P:positive regulation of telomere maintenance via telomerase"/>
    <property type="evidence" value="ECO:0007669"/>
    <property type="project" value="Ensembl"/>
</dbReference>
<organism evidence="10 11">
    <name type="scientific">Pseudonaja textilis</name>
    <name type="common">Eastern brown snake</name>
    <dbReference type="NCBI Taxonomy" id="8673"/>
    <lineage>
        <taxon>Eukaryota</taxon>
        <taxon>Metazoa</taxon>
        <taxon>Chordata</taxon>
        <taxon>Craniata</taxon>
        <taxon>Vertebrata</taxon>
        <taxon>Euteleostomi</taxon>
        <taxon>Lepidosauria</taxon>
        <taxon>Squamata</taxon>
        <taxon>Bifurcata</taxon>
        <taxon>Unidentata</taxon>
        <taxon>Episquamata</taxon>
        <taxon>Toxicofera</taxon>
        <taxon>Serpentes</taxon>
        <taxon>Colubroidea</taxon>
        <taxon>Elapidae</taxon>
        <taxon>Hydrophiinae</taxon>
        <taxon>Pseudonaja</taxon>
    </lineage>
</organism>
<dbReference type="GO" id="GO:0140662">
    <property type="term" value="F:ATP-dependent protein folding chaperone"/>
    <property type="evidence" value="ECO:0007669"/>
    <property type="project" value="InterPro"/>
</dbReference>
<evidence type="ECO:0000256" key="9">
    <source>
        <dbReference type="RuleBase" id="RU004192"/>
    </source>
</evidence>
<keyword evidence="6 8" id="KW-0067">ATP-binding</keyword>
<dbReference type="InterPro" id="IPR002423">
    <property type="entry name" value="Cpn60/GroEL/TCP-1"/>
</dbReference>
<dbReference type="PROSITE" id="PS00750">
    <property type="entry name" value="TCP1_1"/>
    <property type="match status" value="1"/>
</dbReference>
<dbReference type="InterPro" id="IPR017998">
    <property type="entry name" value="Chaperone_TCP-1"/>
</dbReference>
<evidence type="ECO:0000256" key="6">
    <source>
        <dbReference type="ARBA" id="ARBA00022840"/>
    </source>
</evidence>
<dbReference type="Gene3D" id="1.10.560.10">
    <property type="entry name" value="GroEL-like equatorial domain"/>
    <property type="match status" value="2"/>
</dbReference>
<dbReference type="GO" id="GO:0005654">
    <property type="term" value="C:nucleoplasm"/>
    <property type="evidence" value="ECO:0007669"/>
    <property type="project" value="Ensembl"/>
</dbReference>
<keyword evidence="7 8" id="KW-0143">Chaperone</keyword>
<evidence type="ECO:0000256" key="1">
    <source>
        <dbReference type="ARBA" id="ARBA00004496"/>
    </source>
</evidence>
<evidence type="ECO:0000256" key="7">
    <source>
        <dbReference type="ARBA" id="ARBA00023186"/>
    </source>
</evidence>
<dbReference type="GO" id="GO:1904874">
    <property type="term" value="P:positive regulation of telomerase RNA localization to Cajal body"/>
    <property type="evidence" value="ECO:0007669"/>
    <property type="project" value="Ensembl"/>
</dbReference>
<evidence type="ECO:0000256" key="2">
    <source>
        <dbReference type="ARBA" id="ARBA00008020"/>
    </source>
</evidence>
<accession>A0A670YBC8</accession>
<dbReference type="GO" id="GO:0007339">
    <property type="term" value="P:binding of sperm to zona pellucida"/>
    <property type="evidence" value="ECO:0007669"/>
    <property type="project" value="Ensembl"/>
</dbReference>
<keyword evidence="11" id="KW-1185">Reference proteome</keyword>
<dbReference type="CDD" id="cd03338">
    <property type="entry name" value="TCP1_delta"/>
    <property type="match status" value="1"/>
</dbReference>
<name>A0A670YBC8_PSETE</name>
<dbReference type="SUPFAM" id="SSF54849">
    <property type="entry name" value="GroEL-intermediate domain like"/>
    <property type="match status" value="1"/>
</dbReference>
<dbReference type="InterPro" id="IPR002194">
    <property type="entry name" value="Chaperonin_TCP-1_CS"/>
</dbReference>
<gene>
    <name evidence="10" type="primary">CCT4</name>
</gene>
<evidence type="ECO:0000256" key="3">
    <source>
        <dbReference type="ARBA" id="ARBA00016107"/>
    </source>
</evidence>
<dbReference type="OMA" id="HPAANMI"/>
<comment type="similarity">
    <text evidence="2 8">Belongs to the TCP-1 chaperonin family.</text>
</comment>
<dbReference type="Gene3D" id="3.50.7.10">
    <property type="entry name" value="GroEL"/>
    <property type="match status" value="1"/>
</dbReference>
<dbReference type="GO" id="GO:0016887">
    <property type="term" value="F:ATP hydrolysis activity"/>
    <property type="evidence" value="ECO:0007669"/>
    <property type="project" value="InterPro"/>
</dbReference>
<dbReference type="GO" id="GO:0090666">
    <property type="term" value="P:scaRNA localization to Cajal body"/>
    <property type="evidence" value="ECO:0007669"/>
    <property type="project" value="Ensembl"/>
</dbReference>
<dbReference type="GO" id="GO:0005813">
    <property type="term" value="C:centrosome"/>
    <property type="evidence" value="ECO:0007669"/>
    <property type="project" value="Ensembl"/>
</dbReference>
<dbReference type="InterPro" id="IPR027413">
    <property type="entry name" value="GROEL-like_equatorial_sf"/>
</dbReference>
<evidence type="ECO:0000313" key="11">
    <source>
        <dbReference type="Proteomes" id="UP000472273"/>
    </source>
</evidence>
<reference evidence="10" key="1">
    <citation type="submission" date="2025-08" db="UniProtKB">
        <authorList>
            <consortium name="Ensembl"/>
        </authorList>
    </citation>
    <scope>IDENTIFICATION</scope>
</reference>
<dbReference type="PANTHER" id="PTHR11353">
    <property type="entry name" value="CHAPERONIN"/>
    <property type="match status" value="1"/>
</dbReference>
<protein>
    <recommendedName>
        <fullName evidence="3 9">T-complex protein 1 subunit delta</fullName>
    </recommendedName>
</protein>
<dbReference type="GO" id="GO:0002199">
    <property type="term" value="C:zona pellucida receptor complex"/>
    <property type="evidence" value="ECO:0007669"/>
    <property type="project" value="Ensembl"/>
</dbReference>
<reference evidence="10" key="2">
    <citation type="submission" date="2025-09" db="UniProtKB">
        <authorList>
            <consortium name="Ensembl"/>
        </authorList>
    </citation>
    <scope>IDENTIFICATION</scope>
</reference>
<dbReference type="FunFam" id="3.50.7.10:FF:000010">
    <property type="entry name" value="T-complex protein 1 subunit delta"/>
    <property type="match status" value="1"/>
</dbReference>
<dbReference type="Gene3D" id="3.30.260.10">
    <property type="entry name" value="TCP-1-like chaperonin intermediate domain"/>
    <property type="match status" value="1"/>
</dbReference>
<sequence>MPENASTKGAFLNAATGNRNHGGNRGSYQDKDKPAQIRFSNISAGKAVADAVRTSLGPKGMDKMIQDGKGDVTITNDGATILKQMQVLHPAAKMVSNTYIVGKEALQLSPWSMLSKSLLLLQVVSQYSSLLSPMSVEAVMKVIDPTTASSVDLRDIKIVKKLGGTIDDCELVEGLVLTQRVANTGVTRVEKAKIGLIQFCLSAPKTDMDNQIVVSDYTQMDRVLREERAYILNLVKQIKKTGCNVLLIQKSILRDALSDLALHFLNKMKIMVIKDIEREDIEFICKTIGTKPVAHIDQFTGDMLGSAELAEEVNLNGSGKLVKITGCASPGKTVTIVVRGSNKLVIEEAERSIHDALCVVRCLVKKRALIAGGGAPEIELALRLNEYSRILSGMESYCVRGYGEALEIIPSTLAENAGLNPISTVTELRNRHAQGEKTAGINVRKGGISNILEELVVQPLLVSISALTLATETVRSILKIDDVVNTR</sequence>
<dbReference type="AlphaFoldDB" id="A0A670YBC8"/>
<keyword evidence="4" id="KW-0963">Cytoplasm</keyword>
<dbReference type="GO" id="GO:0050821">
    <property type="term" value="P:protein stabilization"/>
    <property type="evidence" value="ECO:0007669"/>
    <property type="project" value="Ensembl"/>
</dbReference>
<proteinExistence type="inferred from homology"/>
<evidence type="ECO:0000256" key="5">
    <source>
        <dbReference type="ARBA" id="ARBA00022741"/>
    </source>
</evidence>
<dbReference type="GeneTree" id="ENSGT00550000074956"/>
<dbReference type="Pfam" id="PF00118">
    <property type="entry name" value="Cpn60_TCP1"/>
    <property type="match status" value="2"/>
</dbReference>
<dbReference type="SUPFAM" id="SSF52029">
    <property type="entry name" value="GroEL apical domain-like"/>
    <property type="match status" value="1"/>
</dbReference>
<dbReference type="InterPro" id="IPR012717">
    <property type="entry name" value="Chap_CCT_delta"/>
</dbReference>
<evidence type="ECO:0000256" key="4">
    <source>
        <dbReference type="ARBA" id="ARBA00022490"/>
    </source>
</evidence>
<dbReference type="GO" id="GO:0005524">
    <property type="term" value="F:ATP binding"/>
    <property type="evidence" value="ECO:0007669"/>
    <property type="project" value="UniProtKB-KW"/>
</dbReference>
<dbReference type="Proteomes" id="UP000472273">
    <property type="component" value="Unplaced"/>
</dbReference>
<dbReference type="PROSITE" id="PS00751">
    <property type="entry name" value="TCP1_2"/>
    <property type="match status" value="1"/>
</dbReference>
<dbReference type="GO" id="GO:0005874">
    <property type="term" value="C:microtubule"/>
    <property type="evidence" value="ECO:0007669"/>
    <property type="project" value="Ensembl"/>
</dbReference>
<dbReference type="Ensembl" id="ENSPTXT00000009342.1">
    <property type="protein sequence ID" value="ENSPTXP00000009032.1"/>
    <property type="gene ID" value="ENSPTXG00000006490.1"/>
</dbReference>
<evidence type="ECO:0000256" key="8">
    <source>
        <dbReference type="RuleBase" id="RU004187"/>
    </source>
</evidence>
<dbReference type="SUPFAM" id="SSF48592">
    <property type="entry name" value="GroEL equatorial domain-like"/>
    <property type="match status" value="1"/>
</dbReference>